<dbReference type="PRINTS" id="PR00039">
    <property type="entry name" value="HTHLYSR"/>
</dbReference>
<evidence type="ECO:0000256" key="4">
    <source>
        <dbReference type="ARBA" id="ARBA00023163"/>
    </source>
</evidence>
<evidence type="ECO:0000313" key="8">
    <source>
        <dbReference type="Proteomes" id="UP000662747"/>
    </source>
</evidence>
<reference evidence="7 8" key="1">
    <citation type="submission" date="2021-02" db="EMBL/GenBank/DDBJ databases">
        <title>De Novo genome assembly of isolated myxobacteria.</title>
        <authorList>
            <person name="Stevens D.C."/>
        </authorList>
    </citation>
    <scope>NUCLEOTIDE SEQUENCE [LARGE SCALE GENOMIC DNA]</scope>
    <source>
        <strain evidence="8">SCPEA02</strain>
    </source>
</reference>
<dbReference type="Gene3D" id="1.10.10.10">
    <property type="entry name" value="Winged helix-like DNA-binding domain superfamily/Winged helix DNA-binding domain"/>
    <property type="match status" value="1"/>
</dbReference>
<dbReference type="Pfam" id="PF00126">
    <property type="entry name" value="HTH_1"/>
    <property type="match status" value="1"/>
</dbReference>
<name>A0ABX7NSI7_9BACT</name>
<keyword evidence="8" id="KW-1185">Reference proteome</keyword>
<dbReference type="InterPro" id="IPR000847">
    <property type="entry name" value="LysR_HTH_N"/>
</dbReference>
<gene>
    <name evidence="7" type="ORF">JY651_43030</name>
</gene>
<dbReference type="CDD" id="cd05466">
    <property type="entry name" value="PBP2_LTTR_substrate"/>
    <property type="match status" value="1"/>
</dbReference>
<sequence>MDFPDLPFLGTFIRVYESGSLTTAARRLHRTQPTVSYQLQRLEEAIGTPLFERRSARLFPTALADRLYRFLGGFARDVHSVLSGVEEDRPLEVAAVAGFGRYVLFPVVMESPRLRHGLTLRYPPAEGVFQRVLEGQVDVGFTYQPTVHPRLTLEPVYEERLVLAAGPAWARRLREQTDFQDVPVVTYDEGDYVVGRWLGHHFGRRQPRWHAVAHFEELEEVLELVARDDGVAVVPDFCLGNRGGLRAVSWGKPELANSIYAVLRARAPVRPAVTDLLTRLREKGATTGRAPSGMAPATVRRRSRPVTSRARPPRR</sequence>
<dbReference type="PANTHER" id="PTHR30346:SF9">
    <property type="entry name" value="LYSR FAMILY TRANSCRIPTIONAL REGULATOR"/>
    <property type="match status" value="1"/>
</dbReference>
<evidence type="ECO:0000256" key="1">
    <source>
        <dbReference type="ARBA" id="ARBA00009437"/>
    </source>
</evidence>
<dbReference type="RefSeq" id="WP_206723431.1">
    <property type="nucleotide sequence ID" value="NZ_CP071090.1"/>
</dbReference>
<evidence type="ECO:0000256" key="2">
    <source>
        <dbReference type="ARBA" id="ARBA00023015"/>
    </source>
</evidence>
<evidence type="ECO:0000259" key="6">
    <source>
        <dbReference type="PROSITE" id="PS50931"/>
    </source>
</evidence>
<accession>A0ABX7NSI7</accession>
<protein>
    <submittedName>
        <fullName evidence="7">LysR family transcriptional regulator</fullName>
    </submittedName>
</protein>
<dbReference type="Gene3D" id="3.40.190.290">
    <property type="match status" value="1"/>
</dbReference>
<comment type="similarity">
    <text evidence="1">Belongs to the LysR transcriptional regulatory family.</text>
</comment>
<evidence type="ECO:0000256" key="5">
    <source>
        <dbReference type="SAM" id="MobiDB-lite"/>
    </source>
</evidence>
<evidence type="ECO:0000256" key="3">
    <source>
        <dbReference type="ARBA" id="ARBA00023125"/>
    </source>
</evidence>
<dbReference type="InterPro" id="IPR036390">
    <property type="entry name" value="WH_DNA-bd_sf"/>
</dbReference>
<feature type="domain" description="HTH lysR-type" evidence="6">
    <location>
        <begin position="1"/>
        <end position="61"/>
    </location>
</feature>
<proteinExistence type="inferred from homology"/>
<dbReference type="InterPro" id="IPR005119">
    <property type="entry name" value="LysR_subst-bd"/>
</dbReference>
<dbReference type="Pfam" id="PF03466">
    <property type="entry name" value="LysR_substrate"/>
    <property type="match status" value="1"/>
</dbReference>
<organism evidence="7 8">
    <name type="scientific">Pyxidicoccus parkwayensis</name>
    <dbReference type="NCBI Taxonomy" id="2813578"/>
    <lineage>
        <taxon>Bacteria</taxon>
        <taxon>Pseudomonadati</taxon>
        <taxon>Myxococcota</taxon>
        <taxon>Myxococcia</taxon>
        <taxon>Myxococcales</taxon>
        <taxon>Cystobacterineae</taxon>
        <taxon>Myxococcaceae</taxon>
        <taxon>Pyxidicoccus</taxon>
    </lineage>
</organism>
<feature type="compositionally biased region" description="Low complexity" evidence="5">
    <location>
        <begin position="305"/>
        <end position="315"/>
    </location>
</feature>
<keyword evidence="2" id="KW-0805">Transcription regulation</keyword>
<dbReference type="SUPFAM" id="SSF46785">
    <property type="entry name" value="Winged helix' DNA-binding domain"/>
    <property type="match status" value="1"/>
</dbReference>
<evidence type="ECO:0000313" key="7">
    <source>
        <dbReference type="EMBL" id="QSQ21854.1"/>
    </source>
</evidence>
<dbReference type="InterPro" id="IPR036388">
    <property type="entry name" value="WH-like_DNA-bd_sf"/>
</dbReference>
<dbReference type="PROSITE" id="PS50931">
    <property type="entry name" value="HTH_LYSR"/>
    <property type="match status" value="1"/>
</dbReference>
<feature type="region of interest" description="Disordered" evidence="5">
    <location>
        <begin position="281"/>
        <end position="315"/>
    </location>
</feature>
<dbReference type="SUPFAM" id="SSF53850">
    <property type="entry name" value="Periplasmic binding protein-like II"/>
    <property type="match status" value="1"/>
</dbReference>
<dbReference type="PANTHER" id="PTHR30346">
    <property type="entry name" value="TRANSCRIPTIONAL DUAL REGULATOR HCAR-RELATED"/>
    <property type="match status" value="1"/>
</dbReference>
<keyword evidence="4" id="KW-0804">Transcription</keyword>
<keyword evidence="3" id="KW-0238">DNA-binding</keyword>
<dbReference type="EMBL" id="CP071090">
    <property type="protein sequence ID" value="QSQ21854.1"/>
    <property type="molecule type" value="Genomic_DNA"/>
</dbReference>
<dbReference type="Proteomes" id="UP000662747">
    <property type="component" value="Chromosome"/>
</dbReference>